<reference evidence="2" key="1">
    <citation type="submission" date="2013-04" db="EMBL/GenBank/DDBJ databases">
        <title>The Genome Sequence of Fonticula alba ATCC 38817.</title>
        <authorList>
            <consortium name="The Broad Institute Genomics Platform"/>
            <person name="Russ C."/>
            <person name="Cuomo C."/>
            <person name="Burger G."/>
            <person name="Gray M.W."/>
            <person name="Holland P.W.H."/>
            <person name="King N."/>
            <person name="Lang F.B.F."/>
            <person name="Roger A.J."/>
            <person name="Ruiz-Trillo I."/>
            <person name="Brown M."/>
            <person name="Walker B."/>
            <person name="Young S."/>
            <person name="Zeng Q."/>
            <person name="Gargeya S."/>
            <person name="Fitzgerald M."/>
            <person name="Haas B."/>
            <person name="Abouelleil A."/>
            <person name="Allen A.W."/>
            <person name="Alvarado L."/>
            <person name="Arachchi H.M."/>
            <person name="Berlin A.M."/>
            <person name="Chapman S.B."/>
            <person name="Gainer-Dewar J."/>
            <person name="Goldberg J."/>
            <person name="Griggs A."/>
            <person name="Gujja S."/>
            <person name="Hansen M."/>
            <person name="Howarth C."/>
            <person name="Imamovic A."/>
            <person name="Ireland A."/>
            <person name="Larimer J."/>
            <person name="McCowan C."/>
            <person name="Murphy C."/>
            <person name="Pearson M."/>
            <person name="Poon T.W."/>
            <person name="Priest M."/>
            <person name="Roberts A."/>
            <person name="Saif S."/>
            <person name="Shea T."/>
            <person name="Sisk P."/>
            <person name="Sykes S."/>
            <person name="Wortman J."/>
            <person name="Nusbaum C."/>
            <person name="Birren B."/>
        </authorList>
    </citation>
    <scope>NUCLEOTIDE SEQUENCE [LARGE SCALE GENOMIC DNA]</scope>
    <source>
        <strain evidence="2">ATCC 38817</strain>
    </source>
</reference>
<accession>A0A058Z0E8</accession>
<keyword evidence="3" id="KW-1185">Reference proteome</keyword>
<evidence type="ECO:0000313" key="2">
    <source>
        <dbReference type="EMBL" id="KCV67601.1"/>
    </source>
</evidence>
<dbReference type="RefSeq" id="XP_009497939.1">
    <property type="nucleotide sequence ID" value="XM_009499664.1"/>
</dbReference>
<proteinExistence type="predicted"/>
<dbReference type="EMBL" id="KB932215">
    <property type="protein sequence ID" value="KCV67601.1"/>
    <property type="molecule type" value="Genomic_DNA"/>
</dbReference>
<dbReference type="GeneID" id="20530593"/>
<sequence>MAGRGRCGAGPSGGLGGALATPGSSPPAAVPRGPVRWSAAMACPPTRVPSSHGRGGPLLGPHAHAMPRLPAPTCRGGLCGRGPGAAGPGRLPGVIRRSRWPGPRRGDLLRGAACEALGPGRDPVLLVCVVHGEARATVPHVQRRLASCLRAPASQ</sequence>
<feature type="region of interest" description="Disordered" evidence="1">
    <location>
        <begin position="1"/>
        <end position="33"/>
    </location>
</feature>
<name>A0A058Z0E8_FONAL</name>
<feature type="compositionally biased region" description="Gly residues" evidence="1">
    <location>
        <begin position="1"/>
        <end position="17"/>
    </location>
</feature>
<evidence type="ECO:0000313" key="3">
    <source>
        <dbReference type="Proteomes" id="UP000030693"/>
    </source>
</evidence>
<dbReference type="AlphaFoldDB" id="A0A058Z0E8"/>
<protein>
    <submittedName>
        <fullName evidence="2">Uncharacterized protein</fullName>
    </submittedName>
</protein>
<organism evidence="2">
    <name type="scientific">Fonticula alba</name>
    <name type="common">Slime mold</name>
    <dbReference type="NCBI Taxonomy" id="691883"/>
    <lineage>
        <taxon>Eukaryota</taxon>
        <taxon>Rotosphaerida</taxon>
        <taxon>Fonticulaceae</taxon>
        <taxon>Fonticula</taxon>
    </lineage>
</organism>
<dbReference type="Proteomes" id="UP000030693">
    <property type="component" value="Unassembled WGS sequence"/>
</dbReference>
<evidence type="ECO:0000256" key="1">
    <source>
        <dbReference type="SAM" id="MobiDB-lite"/>
    </source>
</evidence>
<gene>
    <name evidence="2" type="ORF">H696_05868</name>
</gene>